<dbReference type="InterPro" id="IPR002937">
    <property type="entry name" value="Amino_oxidase"/>
</dbReference>
<organism evidence="4">
    <name type="scientific">Prasinoderma singulare</name>
    <dbReference type="NCBI Taxonomy" id="676789"/>
    <lineage>
        <taxon>Eukaryota</taxon>
        <taxon>Viridiplantae</taxon>
        <taxon>Prasinodermophyta</taxon>
        <taxon>Prasinodermophyceae</taxon>
        <taxon>Prasinodermales</taxon>
        <taxon>Prasinodermaceae</taxon>
        <taxon>Prasinoderma</taxon>
    </lineage>
</organism>
<proteinExistence type="inferred from homology"/>
<name>A0A7S3BPI0_9VIRI</name>
<dbReference type="SUPFAM" id="SSF54373">
    <property type="entry name" value="FAD-linked reductases, C-terminal domain"/>
    <property type="match status" value="1"/>
</dbReference>
<dbReference type="InterPro" id="IPR050281">
    <property type="entry name" value="Flavin_monoamine_oxidase"/>
</dbReference>
<evidence type="ECO:0000259" key="3">
    <source>
        <dbReference type="Pfam" id="PF01593"/>
    </source>
</evidence>
<evidence type="ECO:0000256" key="2">
    <source>
        <dbReference type="SAM" id="MobiDB-lite"/>
    </source>
</evidence>
<feature type="compositionally biased region" description="Low complexity" evidence="2">
    <location>
        <begin position="388"/>
        <end position="402"/>
    </location>
</feature>
<dbReference type="Gene3D" id="3.50.50.60">
    <property type="entry name" value="FAD/NAD(P)-binding domain"/>
    <property type="match status" value="1"/>
</dbReference>
<evidence type="ECO:0000313" key="4">
    <source>
        <dbReference type="EMBL" id="CAE0141081.1"/>
    </source>
</evidence>
<protein>
    <recommendedName>
        <fullName evidence="3">Amine oxidase domain-containing protein</fullName>
    </recommendedName>
</protein>
<evidence type="ECO:0000256" key="1">
    <source>
        <dbReference type="ARBA" id="ARBA00005995"/>
    </source>
</evidence>
<dbReference type="InterPro" id="IPR036188">
    <property type="entry name" value="FAD/NAD-bd_sf"/>
</dbReference>
<dbReference type="Pfam" id="PF01593">
    <property type="entry name" value="Amino_oxidase"/>
    <property type="match status" value="1"/>
</dbReference>
<dbReference type="AlphaFoldDB" id="A0A7S3BPI0"/>
<dbReference type="EMBL" id="HBHY01012732">
    <property type="protein sequence ID" value="CAE0141081.1"/>
    <property type="molecule type" value="Transcribed_RNA"/>
</dbReference>
<comment type="similarity">
    <text evidence="1">Belongs to the flavin monoamine oxidase family.</text>
</comment>
<feature type="region of interest" description="Disordered" evidence="2">
    <location>
        <begin position="381"/>
        <end position="417"/>
    </location>
</feature>
<reference evidence="4" key="1">
    <citation type="submission" date="2021-01" db="EMBL/GenBank/DDBJ databases">
        <authorList>
            <person name="Corre E."/>
            <person name="Pelletier E."/>
            <person name="Niang G."/>
            <person name="Scheremetjew M."/>
            <person name="Finn R."/>
            <person name="Kale V."/>
            <person name="Holt S."/>
            <person name="Cochrane G."/>
            <person name="Meng A."/>
            <person name="Brown T."/>
            <person name="Cohen L."/>
        </authorList>
    </citation>
    <scope>NUCLEOTIDE SEQUENCE</scope>
    <source>
        <strain evidence="4">RCC927</strain>
    </source>
</reference>
<gene>
    <name evidence="4" type="ORF">PSIN1315_LOCUS8172</name>
</gene>
<accession>A0A7S3BPI0</accession>
<dbReference type="PANTHER" id="PTHR10742:SF410">
    <property type="entry name" value="LYSINE-SPECIFIC HISTONE DEMETHYLASE 2"/>
    <property type="match status" value="1"/>
</dbReference>
<sequence>MGLAAAAGPGDVCLCDGESGNTEFAPEQVAAAAGAFELLLEEALTLRESWPEGKAWSLLGGVHRAKDQLDEAGELPLLSLAEQRVLTWLVGRAAAAWMHGACLEDGAAAVYLGHEAKQRIYEALATGLDVRYGAPVAAIVRSPGGCVVRLEGGEELRCDRVVCALPLGVLKQSPGAGVTGLAEISQDRNQAPIHYDLPPGPRFAPPLPPPRRKELRACEVAHANVFRLRFLRAFWPSAIMLGSCADSAARCVYVFNEHALTGEPVLSLLLSGSDAVALESIQGEDEARAVATAALRAVLPKGCEIQSLVSVERSYWARDPFARGAVSLADRAELLATPTADMRLFFAGDYASGRHRGTLDGALLSGEAAAAQVMEAIHDAGQGAGAVPSEASPQPAEPAGQPTREAHPASRRRLSKL</sequence>
<dbReference type="PANTHER" id="PTHR10742">
    <property type="entry name" value="FLAVIN MONOAMINE OXIDASE"/>
    <property type="match status" value="1"/>
</dbReference>
<feature type="domain" description="Amine oxidase" evidence="3">
    <location>
        <begin position="90"/>
        <end position="374"/>
    </location>
</feature>
<dbReference type="SUPFAM" id="SSF51905">
    <property type="entry name" value="FAD/NAD(P)-binding domain"/>
    <property type="match status" value="1"/>
</dbReference>
<dbReference type="GO" id="GO:0016491">
    <property type="term" value="F:oxidoreductase activity"/>
    <property type="evidence" value="ECO:0007669"/>
    <property type="project" value="InterPro"/>
</dbReference>